<dbReference type="AlphaFoldDB" id="A0AAE1Q3C4"/>
<feature type="non-terminal residue" evidence="1">
    <location>
        <position position="1"/>
    </location>
</feature>
<protein>
    <submittedName>
        <fullName evidence="1">Uncharacterized protein</fullName>
    </submittedName>
</protein>
<reference evidence="1" key="1">
    <citation type="submission" date="2023-11" db="EMBL/GenBank/DDBJ databases">
        <title>Genome assemblies of two species of porcelain crab, Petrolisthes cinctipes and Petrolisthes manimaculis (Anomura: Porcellanidae).</title>
        <authorList>
            <person name="Angst P."/>
        </authorList>
    </citation>
    <scope>NUCLEOTIDE SEQUENCE</scope>
    <source>
        <strain evidence="1">PB745_02</strain>
        <tissue evidence="1">Gill</tissue>
    </source>
</reference>
<gene>
    <name evidence="1" type="ORF">Pmani_009785</name>
</gene>
<evidence type="ECO:0000313" key="1">
    <source>
        <dbReference type="EMBL" id="KAK4319246.1"/>
    </source>
</evidence>
<dbReference type="Proteomes" id="UP001292094">
    <property type="component" value="Unassembled WGS sequence"/>
</dbReference>
<organism evidence="1 2">
    <name type="scientific">Petrolisthes manimaculis</name>
    <dbReference type="NCBI Taxonomy" id="1843537"/>
    <lineage>
        <taxon>Eukaryota</taxon>
        <taxon>Metazoa</taxon>
        <taxon>Ecdysozoa</taxon>
        <taxon>Arthropoda</taxon>
        <taxon>Crustacea</taxon>
        <taxon>Multicrustacea</taxon>
        <taxon>Malacostraca</taxon>
        <taxon>Eumalacostraca</taxon>
        <taxon>Eucarida</taxon>
        <taxon>Decapoda</taxon>
        <taxon>Pleocyemata</taxon>
        <taxon>Anomura</taxon>
        <taxon>Galatheoidea</taxon>
        <taxon>Porcellanidae</taxon>
        <taxon>Petrolisthes</taxon>
    </lineage>
</organism>
<evidence type="ECO:0000313" key="2">
    <source>
        <dbReference type="Proteomes" id="UP001292094"/>
    </source>
</evidence>
<keyword evidence="2" id="KW-1185">Reference proteome</keyword>
<accession>A0AAE1Q3C4</accession>
<comment type="caution">
    <text evidence="1">The sequence shown here is derived from an EMBL/GenBank/DDBJ whole genome shotgun (WGS) entry which is preliminary data.</text>
</comment>
<name>A0AAE1Q3C4_9EUCA</name>
<proteinExistence type="predicted"/>
<sequence>VSEDWLNHTGDSDLSDTGIQGQFEQASFQASKKFGDFEGGLNTSHRTFGDISNCVEKVVPESCISGGKKRLNDGFSSTSYISPSLPLTWLTPRSSPINDLSNLRRTKDIADVINHVPVTNQLDTEAVTTFRLAWKTPYGLTDQALDTTNSRR</sequence>
<dbReference type="EMBL" id="JAWZYT010000768">
    <property type="protein sequence ID" value="KAK4319246.1"/>
    <property type="molecule type" value="Genomic_DNA"/>
</dbReference>